<dbReference type="PANTHER" id="PTHR32060">
    <property type="entry name" value="TAIL-SPECIFIC PROTEASE"/>
    <property type="match status" value="1"/>
</dbReference>
<dbReference type="AlphaFoldDB" id="A0A1V4A1X8"/>
<evidence type="ECO:0000313" key="8">
    <source>
        <dbReference type="Proteomes" id="UP000190539"/>
    </source>
</evidence>
<evidence type="ECO:0000256" key="2">
    <source>
        <dbReference type="ARBA" id="ARBA00022670"/>
    </source>
</evidence>
<feature type="compositionally biased region" description="Low complexity" evidence="5">
    <location>
        <begin position="55"/>
        <end position="67"/>
    </location>
</feature>
<keyword evidence="3" id="KW-0378">Hydrolase</keyword>
<dbReference type="GO" id="GO:0006508">
    <property type="term" value="P:proteolysis"/>
    <property type="evidence" value="ECO:0007669"/>
    <property type="project" value="UniProtKB-KW"/>
</dbReference>
<dbReference type="Gene3D" id="3.90.226.10">
    <property type="entry name" value="2-enoyl-CoA Hydratase, Chain A, domain 1"/>
    <property type="match status" value="1"/>
</dbReference>
<evidence type="ECO:0000256" key="4">
    <source>
        <dbReference type="ARBA" id="ARBA00022825"/>
    </source>
</evidence>
<evidence type="ECO:0000313" key="7">
    <source>
        <dbReference type="EMBL" id="OON72658.1"/>
    </source>
</evidence>
<dbReference type="Gene3D" id="3.30.750.44">
    <property type="match status" value="1"/>
</dbReference>
<organism evidence="7 8">
    <name type="scientific">Streptomyces tsukubensis</name>
    <dbReference type="NCBI Taxonomy" id="83656"/>
    <lineage>
        <taxon>Bacteria</taxon>
        <taxon>Bacillati</taxon>
        <taxon>Actinomycetota</taxon>
        <taxon>Actinomycetes</taxon>
        <taxon>Kitasatosporales</taxon>
        <taxon>Streptomycetaceae</taxon>
        <taxon>Streptomyces</taxon>
    </lineage>
</organism>
<sequence length="419" mass="42527">MVFAGVLTAGAAGGSWTVQPPGQRVELRPGHQPGHQSAAQPGHRPGQWGERRAMAAGGSAGSVPSVVDSARRAGGPTVHTSEDAATLRDEVAGAAALAQADGASGTEAATETVSRSGDRWGAVYGPEAFAVYERSLAGEYTGVGLWIERASDGGITVSRVRDGGPADKAGIRAGDRLRSVAGHRAKGRPVTETVALLRGAGPATAGSRVGLVLVRGHQVRHATLRRTTIAEDPVTVHPLGEDDVRIKVTAFTKGSGAQVRAAVSHAPPGAGVLLDLRGNAGGLVTEATTAAAAFLDGGLVATYDVRGSERSLHAERGGDDHRPVVALVDSGTMSAAELLTGALQDRGRAVVVGTRTFGKGSVQLPSRLPDGSVAELTVGHYSTPAGRRLDGKGITPDLEAPVAAQARARTVLSGLGHPS</sequence>
<dbReference type="InterPro" id="IPR029045">
    <property type="entry name" value="ClpP/crotonase-like_dom_sf"/>
</dbReference>
<dbReference type="GO" id="GO:0008236">
    <property type="term" value="F:serine-type peptidase activity"/>
    <property type="evidence" value="ECO:0007669"/>
    <property type="project" value="UniProtKB-KW"/>
</dbReference>
<dbReference type="PROSITE" id="PS50106">
    <property type="entry name" value="PDZ"/>
    <property type="match status" value="1"/>
</dbReference>
<dbReference type="InterPro" id="IPR004447">
    <property type="entry name" value="Peptidase_S41A"/>
</dbReference>
<name>A0A1V4A1X8_9ACTN</name>
<evidence type="ECO:0000256" key="3">
    <source>
        <dbReference type="ARBA" id="ARBA00022801"/>
    </source>
</evidence>
<dbReference type="GO" id="GO:0004175">
    <property type="term" value="F:endopeptidase activity"/>
    <property type="evidence" value="ECO:0007669"/>
    <property type="project" value="TreeGrafter"/>
</dbReference>
<dbReference type="CDD" id="cd07560">
    <property type="entry name" value="Peptidase_S41_CPP"/>
    <property type="match status" value="1"/>
</dbReference>
<dbReference type="Proteomes" id="UP000190539">
    <property type="component" value="Unassembled WGS sequence"/>
</dbReference>
<feature type="region of interest" description="Disordered" evidence="5">
    <location>
        <begin position="26"/>
        <end position="81"/>
    </location>
</feature>
<accession>A0A1V4A1X8</accession>
<comment type="similarity">
    <text evidence="1">Belongs to the peptidase S41A family.</text>
</comment>
<evidence type="ECO:0000256" key="1">
    <source>
        <dbReference type="ARBA" id="ARBA00009179"/>
    </source>
</evidence>
<dbReference type="PANTHER" id="PTHR32060:SF30">
    <property type="entry name" value="CARBOXY-TERMINAL PROCESSING PROTEASE CTPA"/>
    <property type="match status" value="1"/>
</dbReference>
<dbReference type="Gene3D" id="2.30.42.10">
    <property type="match status" value="1"/>
</dbReference>
<dbReference type="InterPro" id="IPR041489">
    <property type="entry name" value="PDZ_6"/>
</dbReference>
<dbReference type="SUPFAM" id="SSF50156">
    <property type="entry name" value="PDZ domain-like"/>
    <property type="match status" value="1"/>
</dbReference>
<dbReference type="STRING" id="83656.B1H18_28940"/>
<dbReference type="InterPro" id="IPR036034">
    <property type="entry name" value="PDZ_sf"/>
</dbReference>
<keyword evidence="8" id="KW-1185">Reference proteome</keyword>
<keyword evidence="4" id="KW-0720">Serine protease</keyword>
<dbReference type="GO" id="GO:0030288">
    <property type="term" value="C:outer membrane-bounded periplasmic space"/>
    <property type="evidence" value="ECO:0007669"/>
    <property type="project" value="TreeGrafter"/>
</dbReference>
<dbReference type="Pfam" id="PF17820">
    <property type="entry name" value="PDZ_6"/>
    <property type="match status" value="1"/>
</dbReference>
<dbReference type="SUPFAM" id="SSF52096">
    <property type="entry name" value="ClpP/crotonase"/>
    <property type="match status" value="1"/>
</dbReference>
<dbReference type="GO" id="GO:0007165">
    <property type="term" value="P:signal transduction"/>
    <property type="evidence" value="ECO:0007669"/>
    <property type="project" value="TreeGrafter"/>
</dbReference>
<reference evidence="7 8" key="1">
    <citation type="submission" date="2017-02" db="EMBL/GenBank/DDBJ databases">
        <title>Draft Genome Sequence of Streptomyces tsukubaensis F601, a Producer of the immunosuppressant tacrolimus FK506.</title>
        <authorList>
            <person name="Zong G."/>
            <person name="Zhong C."/>
            <person name="Fu J."/>
            <person name="Qin R."/>
            <person name="Cao G."/>
        </authorList>
    </citation>
    <scope>NUCLEOTIDE SEQUENCE [LARGE SCALE GENOMIC DNA]</scope>
    <source>
        <strain evidence="7 8">F601</strain>
    </source>
</reference>
<protein>
    <submittedName>
        <fullName evidence="7">Peptidase S41</fullName>
    </submittedName>
</protein>
<comment type="caution">
    <text evidence="7">The sequence shown here is derived from an EMBL/GenBank/DDBJ whole genome shotgun (WGS) entry which is preliminary data.</text>
</comment>
<dbReference type="EMBL" id="MVFC01000036">
    <property type="protein sequence ID" value="OON72658.1"/>
    <property type="molecule type" value="Genomic_DNA"/>
</dbReference>
<dbReference type="InterPro" id="IPR001478">
    <property type="entry name" value="PDZ"/>
</dbReference>
<dbReference type="InterPro" id="IPR005151">
    <property type="entry name" value="Tail-specific_protease"/>
</dbReference>
<proteinExistence type="inferred from homology"/>
<evidence type="ECO:0000259" key="6">
    <source>
        <dbReference type="PROSITE" id="PS50106"/>
    </source>
</evidence>
<feature type="domain" description="PDZ" evidence="6">
    <location>
        <begin position="129"/>
        <end position="201"/>
    </location>
</feature>
<dbReference type="Pfam" id="PF03572">
    <property type="entry name" value="Peptidase_S41"/>
    <property type="match status" value="1"/>
</dbReference>
<dbReference type="SMART" id="SM00245">
    <property type="entry name" value="TSPc"/>
    <property type="match status" value="1"/>
</dbReference>
<evidence type="ECO:0000256" key="5">
    <source>
        <dbReference type="SAM" id="MobiDB-lite"/>
    </source>
</evidence>
<keyword evidence="2" id="KW-0645">Protease</keyword>
<gene>
    <name evidence="7" type="ORF">B1H18_28940</name>
</gene>
<dbReference type="SMART" id="SM00228">
    <property type="entry name" value="PDZ"/>
    <property type="match status" value="1"/>
</dbReference>